<evidence type="ECO:0000313" key="1">
    <source>
        <dbReference type="EMBL" id="GAH13957.1"/>
    </source>
</evidence>
<feature type="non-terminal residue" evidence="1">
    <location>
        <position position="51"/>
    </location>
</feature>
<accession>X1D1H1</accession>
<dbReference type="GO" id="GO:0004519">
    <property type="term" value="F:endonuclease activity"/>
    <property type="evidence" value="ECO:0007669"/>
    <property type="project" value="InterPro"/>
</dbReference>
<comment type="caution">
    <text evidence="1">The sequence shown here is derived from an EMBL/GenBank/DDBJ whole genome shotgun (WGS) entry which is preliminary data.</text>
</comment>
<sequence>MAGQVSRNGEVTAPRFIAGVDISAGKTQEMATAAVVVLNYPELRLVETKVA</sequence>
<dbReference type="EMBL" id="BART01034052">
    <property type="protein sequence ID" value="GAH13957.1"/>
    <property type="molecule type" value="Genomic_DNA"/>
</dbReference>
<organism evidence="1">
    <name type="scientific">marine sediment metagenome</name>
    <dbReference type="NCBI Taxonomy" id="412755"/>
    <lineage>
        <taxon>unclassified sequences</taxon>
        <taxon>metagenomes</taxon>
        <taxon>ecological metagenomes</taxon>
    </lineage>
</organism>
<dbReference type="Pfam" id="PF04493">
    <property type="entry name" value="Endonuclease_5"/>
    <property type="match status" value="1"/>
</dbReference>
<proteinExistence type="predicted"/>
<dbReference type="GO" id="GO:0006281">
    <property type="term" value="P:DNA repair"/>
    <property type="evidence" value="ECO:0007669"/>
    <property type="project" value="InterPro"/>
</dbReference>
<dbReference type="InterPro" id="IPR007581">
    <property type="entry name" value="Endonuclease-V"/>
</dbReference>
<name>X1D1H1_9ZZZZ</name>
<gene>
    <name evidence="1" type="ORF">S01H4_58318</name>
</gene>
<dbReference type="AlphaFoldDB" id="X1D1H1"/>
<reference evidence="1" key="1">
    <citation type="journal article" date="2014" name="Front. Microbiol.">
        <title>High frequency of phylogenetically diverse reductive dehalogenase-homologous genes in deep subseafloor sedimentary metagenomes.</title>
        <authorList>
            <person name="Kawai M."/>
            <person name="Futagami T."/>
            <person name="Toyoda A."/>
            <person name="Takaki Y."/>
            <person name="Nishi S."/>
            <person name="Hori S."/>
            <person name="Arai W."/>
            <person name="Tsubouchi T."/>
            <person name="Morono Y."/>
            <person name="Uchiyama I."/>
            <person name="Ito T."/>
            <person name="Fujiyama A."/>
            <person name="Inagaki F."/>
            <person name="Takami H."/>
        </authorList>
    </citation>
    <scope>NUCLEOTIDE SEQUENCE</scope>
    <source>
        <strain evidence="1">Expedition CK06-06</strain>
    </source>
</reference>
<protein>
    <submittedName>
        <fullName evidence="1">Uncharacterized protein</fullName>
    </submittedName>
</protein>
<dbReference type="Gene3D" id="3.30.2170.10">
    <property type="entry name" value="archaeoglobus fulgidus dsm 4304 superfamily"/>
    <property type="match status" value="1"/>
</dbReference>